<gene>
    <name evidence="2" type="ORF">TWF106_007390</name>
    <name evidence="3" type="ORF">TWF191_002417</name>
</gene>
<dbReference type="Proteomes" id="UP000483672">
    <property type="component" value="Unassembled WGS sequence"/>
</dbReference>
<evidence type="ECO:0000256" key="1">
    <source>
        <dbReference type="SAM" id="MobiDB-lite"/>
    </source>
</evidence>
<proteinExistence type="predicted"/>
<evidence type="ECO:0000313" key="3">
    <source>
        <dbReference type="EMBL" id="KAF3228561.1"/>
    </source>
</evidence>
<accession>A0A6G1MBI9</accession>
<name>A0A6G1MBI9_ORBOL</name>
<evidence type="ECO:0000313" key="4">
    <source>
        <dbReference type="Proteomes" id="UP000472727"/>
    </source>
</evidence>
<sequence length="341" mass="38263">MSYKYTPHISRHPASSRYAAVSGRDSGLPAGGRFSYPGNDRRTLRPSRDTIGDTRDLYCDGGSEMSFDEPNEEPESTYVPSRTNLTAAADVMTFLFTSMQLEDGYRAGPCTLSALRINAQSSPESISEKERDFASKRLSYYFDQAVLFVEAEDWVNSETCGVRAINIIFSEPGNMIPEIWSQRYAAVILLLVSKSVAKDWELVSELELLFEPDPSDQQSLRWYGICASLLSCELFDNNRFDEAESRCQRLLTISARPWPEPASLQELQSEEAYPAVTRQELDSVAYELLALIMAEKGDMLEAGFYKSLATPASSGAEGQKTRNESLPTPSHRYKELWESIK</sequence>
<organism evidence="2 4">
    <name type="scientific">Orbilia oligospora</name>
    <name type="common">Nematode-trapping fungus</name>
    <name type="synonym">Arthrobotrys oligospora</name>
    <dbReference type="NCBI Taxonomy" id="2813651"/>
    <lineage>
        <taxon>Eukaryota</taxon>
        <taxon>Fungi</taxon>
        <taxon>Dikarya</taxon>
        <taxon>Ascomycota</taxon>
        <taxon>Pezizomycotina</taxon>
        <taxon>Orbiliomycetes</taxon>
        <taxon>Orbiliales</taxon>
        <taxon>Orbiliaceae</taxon>
        <taxon>Orbilia</taxon>
    </lineage>
</organism>
<dbReference type="EMBL" id="WIPF01000015">
    <property type="protein sequence ID" value="KAF3228561.1"/>
    <property type="molecule type" value="Genomic_DNA"/>
</dbReference>
<dbReference type="Proteomes" id="UP000472727">
    <property type="component" value="Unassembled WGS sequence"/>
</dbReference>
<reference evidence="4 5" key="1">
    <citation type="submission" date="2019-06" db="EMBL/GenBank/DDBJ databases">
        <authorList>
            <person name="Palmer J.M."/>
        </authorList>
    </citation>
    <scope>NUCLEOTIDE SEQUENCE [LARGE SCALE GENOMIC DNA]</scope>
    <source>
        <strain evidence="2 4">TWF106</strain>
        <strain evidence="3 5">TWF191</strain>
    </source>
</reference>
<feature type="region of interest" description="Disordered" evidence="1">
    <location>
        <begin position="311"/>
        <end position="341"/>
    </location>
</feature>
<comment type="caution">
    <text evidence="2">The sequence shown here is derived from an EMBL/GenBank/DDBJ whole genome shotgun (WGS) entry which is preliminary data.</text>
</comment>
<feature type="compositionally biased region" description="Basic and acidic residues" evidence="1">
    <location>
        <begin position="332"/>
        <end position="341"/>
    </location>
</feature>
<feature type="compositionally biased region" description="Basic and acidic residues" evidence="1">
    <location>
        <begin position="39"/>
        <end position="54"/>
    </location>
</feature>
<protein>
    <submittedName>
        <fullName evidence="2">Uncharacterized protein</fullName>
    </submittedName>
</protein>
<evidence type="ECO:0000313" key="2">
    <source>
        <dbReference type="EMBL" id="KAF3228358.1"/>
    </source>
</evidence>
<evidence type="ECO:0000313" key="5">
    <source>
        <dbReference type="Proteomes" id="UP000483672"/>
    </source>
</evidence>
<feature type="region of interest" description="Disordered" evidence="1">
    <location>
        <begin position="1"/>
        <end position="54"/>
    </location>
</feature>
<dbReference type="EMBL" id="WIWS01000004">
    <property type="protein sequence ID" value="KAF3228358.1"/>
    <property type="molecule type" value="Genomic_DNA"/>
</dbReference>
<dbReference type="AlphaFoldDB" id="A0A6G1MBI9"/>